<dbReference type="PROSITE" id="PS00411">
    <property type="entry name" value="KINESIN_MOTOR_1"/>
    <property type="match status" value="1"/>
</dbReference>
<feature type="coiled-coil region" evidence="8">
    <location>
        <begin position="2666"/>
        <end position="2693"/>
    </location>
</feature>
<feature type="domain" description="Kinesin motor" evidence="10">
    <location>
        <begin position="3"/>
        <end position="326"/>
    </location>
</feature>
<dbReference type="GO" id="GO:0005524">
    <property type="term" value="F:ATP binding"/>
    <property type="evidence" value="ECO:0007669"/>
    <property type="project" value="UniProtKB-UniRule"/>
</dbReference>
<feature type="coiled-coil region" evidence="8">
    <location>
        <begin position="1422"/>
        <end position="1456"/>
    </location>
</feature>
<dbReference type="InterPro" id="IPR036961">
    <property type="entry name" value="Kinesin_motor_dom_sf"/>
</dbReference>
<feature type="coiled-coil region" evidence="8">
    <location>
        <begin position="1906"/>
        <end position="2466"/>
    </location>
</feature>
<evidence type="ECO:0000256" key="2">
    <source>
        <dbReference type="ARBA" id="ARBA00022741"/>
    </source>
</evidence>
<comment type="similarity">
    <text evidence="7">Belongs to the TRAFAC class myosin-kinesin ATPase superfamily. Kinesin family.</text>
</comment>
<dbReference type="Gene3D" id="1.20.1170.10">
    <property type="match status" value="1"/>
</dbReference>
<evidence type="ECO:0000256" key="3">
    <source>
        <dbReference type="ARBA" id="ARBA00022840"/>
    </source>
</evidence>
<feature type="binding site" evidence="7">
    <location>
        <begin position="88"/>
        <end position="95"/>
    </location>
    <ligand>
        <name>ATP</name>
        <dbReference type="ChEBI" id="CHEBI:30616"/>
    </ligand>
</feature>
<evidence type="ECO:0000313" key="11">
    <source>
        <dbReference type="Proteomes" id="UP000515158"/>
    </source>
</evidence>
<evidence type="ECO:0000256" key="1">
    <source>
        <dbReference type="ARBA" id="ARBA00004245"/>
    </source>
</evidence>
<name>A0A6P8YEW1_THRPL</name>
<feature type="coiled-coil region" evidence="8">
    <location>
        <begin position="1568"/>
        <end position="1661"/>
    </location>
</feature>
<organism evidence="12">
    <name type="scientific">Thrips palmi</name>
    <name type="common">Melon thrips</name>
    <dbReference type="NCBI Taxonomy" id="161013"/>
    <lineage>
        <taxon>Eukaryota</taxon>
        <taxon>Metazoa</taxon>
        <taxon>Ecdysozoa</taxon>
        <taxon>Arthropoda</taxon>
        <taxon>Hexapoda</taxon>
        <taxon>Insecta</taxon>
        <taxon>Pterygota</taxon>
        <taxon>Neoptera</taxon>
        <taxon>Paraneoptera</taxon>
        <taxon>Thysanoptera</taxon>
        <taxon>Terebrantia</taxon>
        <taxon>Thripoidea</taxon>
        <taxon>Thripidae</taxon>
        <taxon>Thrips</taxon>
    </lineage>
</organism>
<dbReference type="GO" id="GO:0003777">
    <property type="term" value="F:microtubule motor activity"/>
    <property type="evidence" value="ECO:0007669"/>
    <property type="project" value="InterPro"/>
</dbReference>
<feature type="coiled-coil region" evidence="8">
    <location>
        <begin position="567"/>
        <end position="673"/>
    </location>
</feature>
<evidence type="ECO:0000313" key="12">
    <source>
        <dbReference type="RefSeq" id="XP_034232392.1"/>
    </source>
</evidence>
<proteinExistence type="inferred from homology"/>
<feature type="coiled-coil region" evidence="8">
    <location>
        <begin position="751"/>
        <end position="778"/>
    </location>
</feature>
<dbReference type="PANTHER" id="PTHR47968:SF75">
    <property type="entry name" value="CENTROMERE-ASSOCIATED PROTEIN E"/>
    <property type="match status" value="1"/>
</dbReference>
<dbReference type="Gene3D" id="3.40.850.10">
    <property type="entry name" value="Kinesin motor domain"/>
    <property type="match status" value="1"/>
</dbReference>
<feature type="coiled-coil region" evidence="8">
    <location>
        <begin position="2835"/>
        <end position="2862"/>
    </location>
</feature>
<accession>A0A6P8YEW1</accession>
<dbReference type="PROSITE" id="PS50067">
    <property type="entry name" value="KINESIN_MOTOR_2"/>
    <property type="match status" value="1"/>
</dbReference>
<feature type="compositionally biased region" description="Basic and acidic residues" evidence="9">
    <location>
        <begin position="2873"/>
        <end position="2885"/>
    </location>
</feature>
<evidence type="ECO:0000256" key="6">
    <source>
        <dbReference type="ARBA" id="ARBA00023212"/>
    </source>
</evidence>
<feature type="coiled-coil region" evidence="8">
    <location>
        <begin position="941"/>
        <end position="968"/>
    </location>
</feature>
<feature type="coiled-coil region" evidence="8">
    <location>
        <begin position="995"/>
        <end position="1071"/>
    </location>
</feature>
<dbReference type="GO" id="GO:0007018">
    <property type="term" value="P:microtubule-based movement"/>
    <property type="evidence" value="ECO:0007669"/>
    <property type="project" value="InterPro"/>
</dbReference>
<dbReference type="Pfam" id="PF00225">
    <property type="entry name" value="Kinesin"/>
    <property type="match status" value="1"/>
</dbReference>
<evidence type="ECO:0000256" key="9">
    <source>
        <dbReference type="SAM" id="MobiDB-lite"/>
    </source>
</evidence>
<dbReference type="SUPFAM" id="SSF52540">
    <property type="entry name" value="P-loop containing nucleoside triphosphate hydrolases"/>
    <property type="match status" value="1"/>
</dbReference>
<dbReference type="KEGG" id="tpal:117640192"/>
<keyword evidence="4 8" id="KW-0175">Coiled coil</keyword>
<evidence type="ECO:0000256" key="4">
    <source>
        <dbReference type="ARBA" id="ARBA00023054"/>
    </source>
</evidence>
<dbReference type="RefSeq" id="XP_034232392.1">
    <property type="nucleotide sequence ID" value="XM_034376501.1"/>
</dbReference>
<evidence type="ECO:0000259" key="10">
    <source>
        <dbReference type="PROSITE" id="PS50067"/>
    </source>
</evidence>
<feature type="coiled-coil region" evidence="8">
    <location>
        <begin position="1369"/>
        <end position="1396"/>
    </location>
</feature>
<sequence>MERIKVGVKVRPLIPREKASGCDVHWRAVSDNSVSQIEPATGRPKGEPHTFDHVFGPESSNTEVFEVLVKPIVESAVKGFNGTIFAYGQTASGKTYTMMGDQYEPGIIPQAVNLIFNTIENSHGREFLLRVCYMEIYNEKIHDLLCKSNRNLKISEDNAGNVFVKDLEETITSSSQMVMDLMKRGETIRKIGVTNMNERSSRSHSIFRVIIESRAADSETDEAIQVSHLNLVDLAGSERAGATGSVGDQFKEGCAINKSLFTLGKVIAQLSEGQSSYVNFRDSKLTRILQSSLGGNALTAIVCAVTPAALEETSSTLGFASRARNIQNTAQVNEVLTERALLKRYIKQINRLKSEISSIEEEKNAENQQLQIQNSLLQERLSRLKDALLVSNPEDAVQSESHEQKMKKLRRRTWSAPNRNVSRLSLAFPMTKKKTESVSALHDIKEEDSRLSISSLKSDLDESMFATPLEEFEKALMKAEREKSIDWLPSADFVEDDTFSKSVEDEIENTPAPNYVQTRRNRGHFSRLDDDFVTETPPAKLRAKIRDVEKELEEINEFTKLEKQMFDESLIEENKALTSEIRRLERELQDYRAQCESLQEIKKYQEDLKLSDRNSHDLQVLLLDTTKEVSKLNDEKKELSKKLFDAEAQCADLGKIKEDLASMNKELSDSRKEKLLLKTSLAKQEEQMRLLQNGKDDFDFQFEIMRRNYEKRIKDLTQALEDARHETNTPQHVMRHYDNSVLYSLPEETTHDELVQQLESKQERISDLEHQLSVLSTSFSAKTATEEELSAAKKLIIINCPDVECKFDDGLIPLVENLISSAKVAQEEYKSLEERMNLLQKDQGELLSSFAEVKSSLAVLEDEKQACVTELAIAQSEIEKMTTTNNELMEELTSKDSDVAKHAVEIQSLLDRISVLESSATQMEPELKQTSDSNLDISNQITHFQEEIKSLKVENDLLKENLANKEGDMAAVMKLLITHFSEMDHSFDESLIPLVENLISSAKVAQEEYKSLEERMNLLQKDQGELLSSFAEVKSSLAVLEDEKQACVTELAIAQSEIEKMTTTNNELMEELTSKDSDVAKHAVEIQSLLDRISVLESSATQMEPELKQTSDINMHLSLPSEVTLCNEEVKSLQNQNNLLKEALASKEEVILLSATELEALKSQLNDLINSSEPHLNSSKLVLHDTNCQKCMELDEKLCAAKSLLCNSIDDLNCDESITLDSLIQLLTISLKDTREKCILLEQSSEVCDKNFKSKAVELEELHERYSKSQEELHAIRGMLSHIKDFDDVNNMSLVLMVEKLLSRLEGSETENSVSKEASVLSSSGVGAGASTQCLDASHVEANTNIELECLQHEIISLKNANDILAGELEAKELNIKKSAVEMEQLRERIVSLESALISKDHASNESHEDVPTTQFSVQNEIENLEKINKNLLSDLDKKDKLVNEAAVEMEHLREQIVILECVKSANSGNPVNDMDSRSFDSEKQLQSMVQFDGDHMNELKVLQERCHVAEEELRVVRSMLCQRDEDVNKNTPLTSLIADLVESCAKNVVAGSENIKVPGVIEETEALMEHEIKIDELVSTKNSLMSELDCKNSLLADTEVELKQLKERVLELINKPATEPNLSEQLLHHKNEVIMLKSEKEALEVELQTKDAVIKESQLELVQIQDLLKMLQGGGVTEECCQKCAVFSNELASSQKLLSSELNDIELNEKASIPDLVERILVLFHRVNEECAELKQEVLKETNSKLSIQEHVNTLQKQCDSLQNEIYNTRQTLLTELKGMSDNRNFDDLPLSSVVSEFLQSVILAQQRVASILQQKVDDSSKELEATSQRENECQMIIEELRSEVKHYIAKNESLKEALEDLKQEEHDTHALVGTLNRLKILVNAVESISNDELILIFENKLLTLRSKSDEIEHLQLEVQQHIAENDILRASISALQKQVSEQRDVIVNLEVGAENAKQAITINKQKLEKLKEETSNERSQAEDWRMELVQKEELVVELERQLSELQKKLDDRSGDTALISDLKADITTKEEELLELESKLRDLSDNLTEERSKSDNLSEEVVRKQDLVVKLERQLSELQQKLDGRSGDTALISDLKADITTKEEELLELESKLRELSDNLTEERSKSDNLSEEVVREQDLVVKLERQLSELQQKLDDRSGDTALISDLKAEITTKEEALLQLESELRELSDNLTEERTKSGKLSQELLKEGHLVDDLRKELMSKSKLTEELEEEMSKVQQNLQAQIKLVAGKDLLHSKATSLYNELTEKKELISRLESDLSAKTSLIHEKETTIESLQKCMEELDKNTNMLQSELLKSKAEKELALKNLALKSSVTPTEAVQELKAENEFLKQQHEEVLKSSRDMRTRNRKLQVEINKLKEKLEEDKKSTSGALTEVSLLRSQLNEEICRREQLESELDQISKLERSKPSRVSELQKKRASLDVKHSKEEIENLKSKEELYKIEITSKSQDLTNLKKIVKEKEEMIAQLLDCPKCKDNLDKIAELDKEKSDLDKECEDLLSWGRSHEQNYNELVDKFAELLKILAETRLQLTKVAIGKIQLLSNLCKESVSALDRVTAERVEMQLSAKEIAARSANGRTADFSKKIQEATCNVILLENLCADLKKESDSVLNIVDESLTIWKKLPNQKPKTFKCTECSALSEWGKKEEAKVIKLENLVSQLEEKIKLLEHEKKPFNTRSSRRKQVEHGEEERSNALCSDCISLKEVLQSQKSEIADKNAEIVHLKLSQQLQNKPFEETVKRLESQILRIKDENTSLKSEMRRTVNKYETTVRETSRKTSKVNIATQTTESTSDIYRSQYWSGAPSGIVEEANKAMFESKVKKLEQEKEAYKALCVKRKERIEYLEQERIKNFNKENQENDEPNKSTYFTRSRKNN</sequence>
<feature type="coiled-coil region" evidence="8">
    <location>
        <begin position="1746"/>
        <end position="1773"/>
    </location>
</feature>
<reference evidence="12" key="1">
    <citation type="submission" date="2025-08" db="UniProtKB">
        <authorList>
            <consortium name="RefSeq"/>
        </authorList>
    </citation>
    <scope>IDENTIFICATION</scope>
    <source>
        <tissue evidence="12">Total insect</tissue>
    </source>
</reference>
<evidence type="ECO:0000256" key="7">
    <source>
        <dbReference type="PROSITE-ProRule" id="PRU00283"/>
    </source>
</evidence>
<protein>
    <submittedName>
        <fullName evidence="12">Centromere-associated protein E isoform X1</fullName>
    </submittedName>
</protein>
<dbReference type="InParanoid" id="A0A6P8YEW1"/>
<dbReference type="InterPro" id="IPR001752">
    <property type="entry name" value="Kinesin_motor_dom"/>
</dbReference>
<dbReference type="PRINTS" id="PR00380">
    <property type="entry name" value="KINESINHEAVY"/>
</dbReference>
<dbReference type="GO" id="GO:0005874">
    <property type="term" value="C:microtubule"/>
    <property type="evidence" value="ECO:0007669"/>
    <property type="project" value="TreeGrafter"/>
</dbReference>
<feature type="coiled-coil region" evidence="8">
    <location>
        <begin position="342"/>
        <end position="387"/>
    </location>
</feature>
<dbReference type="GO" id="GO:0008017">
    <property type="term" value="F:microtubule binding"/>
    <property type="evidence" value="ECO:0007669"/>
    <property type="project" value="InterPro"/>
</dbReference>
<dbReference type="FunFam" id="3.40.850.10:FF:000177">
    <property type="entry name" value="Kinesin-like protein"/>
    <property type="match status" value="1"/>
</dbReference>
<dbReference type="Proteomes" id="UP000515158">
    <property type="component" value="Unplaced"/>
</dbReference>
<gene>
    <name evidence="12" type="primary">LOC117640192</name>
</gene>
<dbReference type="InterPro" id="IPR027417">
    <property type="entry name" value="P-loop_NTPase"/>
</dbReference>
<keyword evidence="3 7" id="KW-0067">ATP-binding</keyword>
<keyword evidence="5 7" id="KW-0505">Motor protein</keyword>
<dbReference type="InterPro" id="IPR019821">
    <property type="entry name" value="Kinesin_motor_CS"/>
</dbReference>
<keyword evidence="11" id="KW-1185">Reference proteome</keyword>
<dbReference type="FunCoup" id="A0A6P8YEW1">
    <property type="interactions" value="219"/>
</dbReference>
<dbReference type="PANTHER" id="PTHR47968">
    <property type="entry name" value="CENTROMERE PROTEIN E"/>
    <property type="match status" value="1"/>
</dbReference>
<keyword evidence="6" id="KW-0963">Cytoplasm</keyword>
<dbReference type="InterPro" id="IPR027640">
    <property type="entry name" value="Kinesin-like_fam"/>
</dbReference>
<feature type="coiled-coil region" evidence="8">
    <location>
        <begin position="1811"/>
        <end position="1873"/>
    </location>
</feature>
<comment type="subcellular location">
    <subcellularLocation>
        <location evidence="1">Cytoplasm</location>
        <location evidence="1">Cytoskeleton</location>
    </subcellularLocation>
</comment>
<dbReference type="GO" id="GO:0000278">
    <property type="term" value="P:mitotic cell cycle"/>
    <property type="evidence" value="ECO:0007669"/>
    <property type="project" value="TreeGrafter"/>
</dbReference>
<dbReference type="SMART" id="SM00129">
    <property type="entry name" value="KISc"/>
    <property type="match status" value="1"/>
</dbReference>
<feature type="region of interest" description="Disordered" evidence="9">
    <location>
        <begin position="2873"/>
        <end position="2897"/>
    </location>
</feature>
<evidence type="ECO:0000256" key="8">
    <source>
        <dbReference type="SAM" id="Coils"/>
    </source>
</evidence>
<dbReference type="CDD" id="cd01374">
    <property type="entry name" value="KISc_CENP_E"/>
    <property type="match status" value="1"/>
</dbReference>
<keyword evidence="2 7" id="KW-0547">Nucleotide-binding</keyword>
<dbReference type="OrthoDB" id="21525at2759"/>
<evidence type="ECO:0000256" key="5">
    <source>
        <dbReference type="ARBA" id="ARBA00023175"/>
    </source>
</evidence>
<dbReference type="GeneID" id="117640192"/>
<keyword evidence="6" id="KW-0206">Cytoskeleton</keyword>
<feature type="coiled-coil region" evidence="8">
    <location>
        <begin position="1123"/>
        <end position="1150"/>
    </location>
</feature>
<feature type="coiled-coil region" evidence="8">
    <location>
        <begin position="815"/>
        <end position="891"/>
    </location>
</feature>